<feature type="domain" description="Glycosyl hydrolase family 13 catalytic" evidence="8">
    <location>
        <begin position="13"/>
        <end position="424"/>
    </location>
</feature>
<keyword evidence="3" id="KW-0963">Cytoplasm</keyword>
<evidence type="ECO:0000256" key="6">
    <source>
        <dbReference type="ARBA" id="ARBA00036217"/>
    </source>
</evidence>
<dbReference type="Gene3D" id="3.20.20.80">
    <property type="entry name" value="Glycosidases"/>
    <property type="match status" value="1"/>
</dbReference>
<evidence type="ECO:0000313" key="10">
    <source>
        <dbReference type="Proteomes" id="UP000007397"/>
    </source>
</evidence>
<dbReference type="PATRIC" id="fig|866895.3.peg.1487"/>
<dbReference type="FunFam" id="2.60.40.1180:FF:000007">
    <property type="entry name" value="Sucrose isomerase"/>
    <property type="match status" value="1"/>
</dbReference>
<name>I0JL01_HALH3</name>
<dbReference type="FunFam" id="3.20.20.80:FF:000014">
    <property type="entry name" value="Alpha,alpha-phosphotrehalase"/>
    <property type="match status" value="1"/>
</dbReference>
<sequence>MERKWWKEGVVYQVYPRSFNDSNGDGIGDLRGITQKLDYLKDLGVDILWLSPVYESPNDDNGYDISNYRAIMEEFGTMEDWENMLGEIHKREMRLVMDLVVNHSSDEHAWFQESRKSKDNPYRDYYIWRDGKNGAEPNNWVSFFSGSAWDYDEATGQYYLHLFTDKQPDLNWENEQVRQEVYDMMNFWMDKGIDGFRMDVINLISKTPGLPDAEVTNKDNKYQWGGEHFVNGPRFMEFMNEMNEQALKHYDVMTVGETPMVKPEDGAAFTDEESGVLSMVFQFDHMEIDGDPGSQEGKWSVKPWKLSKMKEIMTNWQTSLNGKGWNSLYLENHDQPRSVSRFGDAEEYHQESAKMLATFYQLMQGTPYIYQGQEIGMTNVQFDSIEDYRDVEIHNWYNEQVTEKGKDKQEIMHSIFVKGRDNARTPMQWSDENYAGFSDAEPWIKVNPNYTSINVKQQQEDEESILNYYKELIKVRKSHDVLIYGSYQLLDPEDEQIYAYTRELDGEKALIVANFTNEAIDYSVSESFPVEQAERLIGNYPSEQEEGGTLQLKPYEARVYRVQTS</sequence>
<dbReference type="AlphaFoldDB" id="I0JL01"/>
<dbReference type="InterPro" id="IPR032091">
    <property type="entry name" value="Malt_amylase-like_C"/>
</dbReference>
<gene>
    <name evidence="9" type="primary">malL1</name>
    <name evidence="9" type="ordered locus">HBHAL_2478</name>
</gene>
<comment type="catalytic activity">
    <reaction evidence="6">
        <text>Hydrolysis of (1-&gt;6)-alpha-D-glucosidic linkages in some oligosaccharides produced from starch and glycogen by alpha-amylase, and in isomaltose.</text>
        <dbReference type="EC" id="3.2.1.10"/>
    </reaction>
</comment>
<evidence type="ECO:0000256" key="5">
    <source>
        <dbReference type="ARBA" id="ARBA00023295"/>
    </source>
</evidence>
<dbReference type="GO" id="GO:0004574">
    <property type="term" value="F:oligo-1,6-glucosidase activity"/>
    <property type="evidence" value="ECO:0007669"/>
    <property type="project" value="UniProtKB-EC"/>
</dbReference>
<comment type="subcellular location">
    <subcellularLocation>
        <location evidence="1">Cytoplasm</location>
    </subcellularLocation>
</comment>
<protein>
    <recommendedName>
        <fullName evidence="7">oligo-1,6-glucosidase</fullName>
        <ecNumber evidence="7">3.2.1.10</ecNumber>
    </recommendedName>
</protein>
<proteinExistence type="inferred from homology"/>
<dbReference type="InterPro" id="IPR045857">
    <property type="entry name" value="O16G_dom_2"/>
</dbReference>
<dbReference type="STRING" id="866895.HBHAL_2478"/>
<dbReference type="eggNOG" id="COG0366">
    <property type="taxonomic scope" value="Bacteria"/>
</dbReference>
<evidence type="ECO:0000256" key="1">
    <source>
        <dbReference type="ARBA" id="ARBA00004496"/>
    </source>
</evidence>
<dbReference type="FunFam" id="3.20.20.80:FF:000064">
    <property type="entry name" value="Oligo-1,6-glucosidase"/>
    <property type="match status" value="1"/>
</dbReference>
<dbReference type="SUPFAM" id="SSF51445">
    <property type="entry name" value="(Trans)glycosidases"/>
    <property type="match status" value="1"/>
</dbReference>
<evidence type="ECO:0000313" key="9">
    <source>
        <dbReference type="EMBL" id="CCG44821.1"/>
    </source>
</evidence>
<evidence type="ECO:0000256" key="3">
    <source>
        <dbReference type="ARBA" id="ARBA00022490"/>
    </source>
</evidence>
<evidence type="ECO:0000259" key="8">
    <source>
        <dbReference type="SMART" id="SM00642"/>
    </source>
</evidence>
<dbReference type="PANTHER" id="PTHR10357:SF184">
    <property type="entry name" value="OLIGO-1,6-GLUCOSIDASE 1"/>
    <property type="match status" value="1"/>
</dbReference>
<evidence type="ECO:0000256" key="7">
    <source>
        <dbReference type="ARBA" id="ARBA00038939"/>
    </source>
</evidence>
<dbReference type="Pfam" id="PF00128">
    <property type="entry name" value="Alpha-amylase"/>
    <property type="match status" value="1"/>
</dbReference>
<comment type="similarity">
    <text evidence="2">Belongs to the glycosyl hydrolase 13 family.</text>
</comment>
<dbReference type="GO" id="GO:0009313">
    <property type="term" value="P:oligosaccharide catabolic process"/>
    <property type="evidence" value="ECO:0007669"/>
    <property type="project" value="TreeGrafter"/>
</dbReference>
<dbReference type="GO" id="GO:0005737">
    <property type="term" value="C:cytoplasm"/>
    <property type="evidence" value="ECO:0007669"/>
    <property type="project" value="UniProtKB-SubCell"/>
</dbReference>
<keyword evidence="5 9" id="KW-0326">Glycosidase</keyword>
<dbReference type="KEGG" id="hhd:HBHAL_2478"/>
<keyword evidence="4 9" id="KW-0378">Hydrolase</keyword>
<dbReference type="SUPFAM" id="SSF51011">
    <property type="entry name" value="Glycosyl hydrolase domain"/>
    <property type="match status" value="1"/>
</dbReference>
<organism evidence="9 10">
    <name type="scientific">Halobacillus halophilus (strain ATCC 35676 / DSM 2266 / JCM 20832 / KCTC 3685 / LMG 17431 / NBRC 102448 / NCIMB 2269)</name>
    <name type="common">Sporosarcina halophila</name>
    <dbReference type="NCBI Taxonomy" id="866895"/>
    <lineage>
        <taxon>Bacteria</taxon>
        <taxon>Bacillati</taxon>
        <taxon>Bacillota</taxon>
        <taxon>Bacilli</taxon>
        <taxon>Bacillales</taxon>
        <taxon>Bacillaceae</taxon>
        <taxon>Halobacillus</taxon>
    </lineage>
</organism>
<dbReference type="Gene3D" id="2.60.40.1180">
    <property type="entry name" value="Golgi alpha-mannosidase II"/>
    <property type="match status" value="1"/>
</dbReference>
<dbReference type="InterPro" id="IPR006047">
    <property type="entry name" value="GH13_cat_dom"/>
</dbReference>
<evidence type="ECO:0000256" key="4">
    <source>
        <dbReference type="ARBA" id="ARBA00022801"/>
    </source>
</evidence>
<dbReference type="Proteomes" id="UP000007397">
    <property type="component" value="Chromosome"/>
</dbReference>
<evidence type="ECO:0000256" key="2">
    <source>
        <dbReference type="ARBA" id="ARBA00008061"/>
    </source>
</evidence>
<dbReference type="FunFam" id="3.90.400.10:FF:000002">
    <property type="entry name" value="Sucrose isomerase"/>
    <property type="match status" value="1"/>
</dbReference>
<dbReference type="InterPro" id="IPR017853">
    <property type="entry name" value="GH"/>
</dbReference>
<dbReference type="EC" id="3.2.1.10" evidence="7"/>
<dbReference type="Pfam" id="PF16657">
    <property type="entry name" value="Malt_amylase_C"/>
    <property type="match status" value="1"/>
</dbReference>
<dbReference type="PANTHER" id="PTHR10357">
    <property type="entry name" value="ALPHA-AMYLASE FAMILY MEMBER"/>
    <property type="match status" value="1"/>
</dbReference>
<dbReference type="RefSeq" id="WP_014642722.1">
    <property type="nucleotide sequence ID" value="NC_017668.1"/>
</dbReference>
<accession>I0JL01</accession>
<dbReference type="NCBIfam" id="NF008183">
    <property type="entry name" value="PRK10933.1"/>
    <property type="match status" value="1"/>
</dbReference>
<keyword evidence="10" id="KW-1185">Reference proteome</keyword>
<dbReference type="InterPro" id="IPR013780">
    <property type="entry name" value="Glyco_hydro_b"/>
</dbReference>
<dbReference type="EMBL" id="HE717023">
    <property type="protein sequence ID" value="CCG44821.1"/>
    <property type="molecule type" value="Genomic_DNA"/>
</dbReference>
<dbReference type="HOGENOM" id="CLU_006462_1_2_9"/>
<dbReference type="GO" id="GO:0004556">
    <property type="term" value="F:alpha-amylase activity"/>
    <property type="evidence" value="ECO:0007669"/>
    <property type="project" value="TreeGrafter"/>
</dbReference>
<dbReference type="CDD" id="cd11333">
    <property type="entry name" value="AmyAc_SI_OligoGlu_DGase"/>
    <property type="match status" value="1"/>
</dbReference>
<dbReference type="SMART" id="SM00642">
    <property type="entry name" value="Aamy"/>
    <property type="match status" value="1"/>
</dbReference>
<reference evidence="9 10" key="1">
    <citation type="journal article" date="2013" name="Environ. Microbiol.">
        <title>Chloride and organic osmolytes: a hybrid strategy to cope with elevated salinities by the moderately halophilic, chloride-dependent bacterium Halobacillus halophilus.</title>
        <authorList>
            <person name="Saum S.H."/>
            <person name="Pfeiffer F."/>
            <person name="Palm P."/>
            <person name="Rampp M."/>
            <person name="Schuster S.C."/>
            <person name="Muller V."/>
            <person name="Oesterhelt D."/>
        </authorList>
    </citation>
    <scope>NUCLEOTIDE SEQUENCE [LARGE SCALE GENOMIC DNA]</scope>
    <source>
        <strain evidence="10">ATCC 35676 / DSM 2266 / JCM 20832 / KCTC 3685 / LMG 17431 / NBRC 102448 / NCIMB 2269</strain>
    </source>
</reference>
<dbReference type="Gene3D" id="3.90.400.10">
    <property type="entry name" value="Oligo-1,6-glucosidase, Domain 2"/>
    <property type="match status" value="1"/>
</dbReference>